<feature type="chain" id="PRO_5034443485" evidence="1">
    <location>
        <begin position="25"/>
        <end position="54"/>
    </location>
</feature>
<organism evidence="2">
    <name type="scientific">Equus asinus asinus</name>
    <dbReference type="NCBI Taxonomy" id="83772"/>
    <lineage>
        <taxon>Eukaryota</taxon>
        <taxon>Metazoa</taxon>
        <taxon>Chordata</taxon>
        <taxon>Craniata</taxon>
        <taxon>Vertebrata</taxon>
        <taxon>Euteleostomi</taxon>
        <taxon>Mammalia</taxon>
        <taxon>Eutheria</taxon>
        <taxon>Laurasiatheria</taxon>
        <taxon>Perissodactyla</taxon>
        <taxon>Equidae</taxon>
        <taxon>Equus</taxon>
    </lineage>
</organism>
<accession>A0A8C4MXU5</accession>
<evidence type="ECO:0000313" key="2">
    <source>
        <dbReference type="Ensembl" id="ENSEASP00005033605.1"/>
    </source>
</evidence>
<keyword evidence="1" id="KW-0732">Signal</keyword>
<dbReference type="Ensembl" id="ENSEAST00005036640.1">
    <property type="protein sequence ID" value="ENSEASP00005033605.1"/>
    <property type="gene ID" value="ENSEASG00005023021.1"/>
</dbReference>
<sequence length="54" mass="6134">VLRLCWMSCCLFHSLPIILPLAMGCLLALCSQPLTSSQVRIIDEEEKLSCQLWK</sequence>
<evidence type="ECO:0000256" key="1">
    <source>
        <dbReference type="SAM" id="SignalP"/>
    </source>
</evidence>
<protein>
    <submittedName>
        <fullName evidence="2">Uncharacterized protein</fullName>
    </submittedName>
</protein>
<proteinExistence type="predicted"/>
<feature type="signal peptide" evidence="1">
    <location>
        <begin position="1"/>
        <end position="24"/>
    </location>
</feature>
<reference evidence="2" key="1">
    <citation type="submission" date="2023-03" db="UniProtKB">
        <authorList>
            <consortium name="Ensembl"/>
        </authorList>
    </citation>
    <scope>IDENTIFICATION</scope>
</reference>
<dbReference type="OMA" id="CLEIMIY"/>
<dbReference type="AlphaFoldDB" id="A0A8C4MXU5"/>
<name>A0A8C4MXU5_EQUAS</name>